<evidence type="ECO:0000259" key="4">
    <source>
        <dbReference type="PROSITE" id="PS50042"/>
    </source>
</evidence>
<dbReference type="InterPro" id="IPR050397">
    <property type="entry name" value="Env_Response_Regulators"/>
</dbReference>
<evidence type="ECO:0000256" key="1">
    <source>
        <dbReference type="ARBA" id="ARBA00023015"/>
    </source>
</evidence>
<evidence type="ECO:0008006" key="8">
    <source>
        <dbReference type="Google" id="ProtNLM"/>
    </source>
</evidence>
<dbReference type="Proteomes" id="UP000182060">
    <property type="component" value="Chromosome"/>
</dbReference>
<dbReference type="Gene3D" id="1.10.10.10">
    <property type="entry name" value="Winged helix-like DNA-binding domain superfamily/Winged helix DNA-binding domain"/>
    <property type="match status" value="1"/>
</dbReference>
<dbReference type="PANTHER" id="PTHR24567">
    <property type="entry name" value="CRP FAMILY TRANSCRIPTIONAL REGULATORY PROTEIN"/>
    <property type="match status" value="1"/>
</dbReference>
<dbReference type="GO" id="GO:0003677">
    <property type="term" value="F:DNA binding"/>
    <property type="evidence" value="ECO:0007669"/>
    <property type="project" value="UniProtKB-KW"/>
</dbReference>
<evidence type="ECO:0000313" key="6">
    <source>
        <dbReference type="EMBL" id="APC00450.1"/>
    </source>
</evidence>
<reference evidence="6" key="1">
    <citation type="journal article" date="2017" name="Appl. Environ. Microbiol.">
        <title>Microdiversification of a pelagic Polynucleobacter species is mainly driven by acquisition of genomic islands from a partially interspecific gene pool.</title>
        <authorList>
            <person name="Hoetzinger M."/>
            <person name="Hahn M.W."/>
            <person name="Jezberova J."/>
            <person name="Schmidt J."/>
            <person name="Koll U."/>
        </authorList>
    </citation>
    <scope>NUCLEOTIDE SEQUENCE</scope>
    <source>
        <strain evidence="6">MWH-RechtKol4</strain>
    </source>
</reference>
<dbReference type="PROSITE" id="PS50042">
    <property type="entry name" value="CNMP_BINDING_3"/>
    <property type="match status" value="1"/>
</dbReference>
<dbReference type="InterPro" id="IPR018490">
    <property type="entry name" value="cNMP-bd_dom_sf"/>
</dbReference>
<dbReference type="SUPFAM" id="SSF51206">
    <property type="entry name" value="cAMP-binding domain-like"/>
    <property type="match status" value="1"/>
</dbReference>
<dbReference type="GO" id="GO:0003700">
    <property type="term" value="F:DNA-binding transcription factor activity"/>
    <property type="evidence" value="ECO:0007669"/>
    <property type="project" value="TreeGrafter"/>
</dbReference>
<dbReference type="Pfam" id="PF13545">
    <property type="entry name" value="HTH_Crp_2"/>
    <property type="match status" value="1"/>
</dbReference>
<feature type="domain" description="HTH crp-type" evidence="5">
    <location>
        <begin position="147"/>
        <end position="216"/>
    </location>
</feature>
<evidence type="ECO:0000259" key="5">
    <source>
        <dbReference type="PROSITE" id="PS51063"/>
    </source>
</evidence>
<gene>
    <name evidence="6" type="ORF">AOC25_01850</name>
</gene>
<organism evidence="6 7">
    <name type="scientific">Polynucleobacter asymbioticus</name>
    <dbReference type="NCBI Taxonomy" id="576611"/>
    <lineage>
        <taxon>Bacteria</taxon>
        <taxon>Pseudomonadati</taxon>
        <taxon>Pseudomonadota</taxon>
        <taxon>Betaproteobacteria</taxon>
        <taxon>Burkholderiales</taxon>
        <taxon>Burkholderiaceae</taxon>
        <taxon>Polynucleobacter</taxon>
    </lineage>
</organism>
<dbReference type="CDD" id="cd00038">
    <property type="entry name" value="CAP_ED"/>
    <property type="match status" value="1"/>
</dbReference>
<dbReference type="SUPFAM" id="SSF46785">
    <property type="entry name" value="Winged helix' DNA-binding domain"/>
    <property type="match status" value="1"/>
</dbReference>
<dbReference type="InterPro" id="IPR014710">
    <property type="entry name" value="RmlC-like_jellyroll"/>
</dbReference>
<evidence type="ECO:0000256" key="2">
    <source>
        <dbReference type="ARBA" id="ARBA00023125"/>
    </source>
</evidence>
<dbReference type="Pfam" id="PF00027">
    <property type="entry name" value="cNMP_binding"/>
    <property type="match status" value="1"/>
</dbReference>
<name>A0AAC9IU22_9BURK</name>
<dbReference type="Gene3D" id="2.60.120.10">
    <property type="entry name" value="Jelly Rolls"/>
    <property type="match status" value="1"/>
</dbReference>
<keyword evidence="2" id="KW-0238">DNA-binding</keyword>
<evidence type="ECO:0000256" key="3">
    <source>
        <dbReference type="ARBA" id="ARBA00023163"/>
    </source>
</evidence>
<proteinExistence type="predicted"/>
<dbReference type="InterPro" id="IPR012318">
    <property type="entry name" value="HTH_CRP"/>
</dbReference>
<keyword evidence="1" id="KW-0805">Transcription regulation</keyword>
<feature type="domain" description="Cyclic nucleotide-binding" evidence="4">
    <location>
        <begin position="13"/>
        <end position="133"/>
    </location>
</feature>
<sequence>MAVAVDLIKQFPLFQGLADIDLQTIAQNTQLGAAKQGQEILSRGAIVSYLTFIINGRIQASEIADDNRIIAVNLLGPGDVIGCLTLVDNLPSSVSLQTIEDSQLMLVPMSLARQLLKNEPLIAERILILMAQSLRYAIKERAMLSLPNAFHRIFVQLNMLVNNKSMHGHASHIPRQQDIATMANTSRETVSRALQLLIKNGVLTKSGRQLHIQQSDALKKLAAVGLDALTQEKHE</sequence>
<dbReference type="InterPro" id="IPR000595">
    <property type="entry name" value="cNMP-bd_dom"/>
</dbReference>
<dbReference type="InterPro" id="IPR036390">
    <property type="entry name" value="WH_DNA-bd_sf"/>
</dbReference>
<dbReference type="AlphaFoldDB" id="A0AAC9IU22"/>
<evidence type="ECO:0000313" key="7">
    <source>
        <dbReference type="Proteomes" id="UP000182060"/>
    </source>
</evidence>
<protein>
    <recommendedName>
        <fullName evidence="8">Crp/Fnr family transcriptional regulator</fullName>
    </recommendedName>
</protein>
<dbReference type="InterPro" id="IPR036388">
    <property type="entry name" value="WH-like_DNA-bd_sf"/>
</dbReference>
<dbReference type="SMART" id="SM00100">
    <property type="entry name" value="cNMP"/>
    <property type="match status" value="1"/>
</dbReference>
<keyword evidence="3" id="KW-0804">Transcription</keyword>
<dbReference type="GO" id="GO:0005829">
    <property type="term" value="C:cytosol"/>
    <property type="evidence" value="ECO:0007669"/>
    <property type="project" value="TreeGrafter"/>
</dbReference>
<dbReference type="EMBL" id="CP015017">
    <property type="protein sequence ID" value="APC00450.1"/>
    <property type="molecule type" value="Genomic_DNA"/>
</dbReference>
<dbReference type="RefSeq" id="WP_071538678.1">
    <property type="nucleotide sequence ID" value="NZ_CP015016.1"/>
</dbReference>
<dbReference type="PANTHER" id="PTHR24567:SF26">
    <property type="entry name" value="REGULATORY PROTEIN YEIL"/>
    <property type="match status" value="1"/>
</dbReference>
<dbReference type="PROSITE" id="PS51063">
    <property type="entry name" value="HTH_CRP_2"/>
    <property type="match status" value="1"/>
</dbReference>
<accession>A0AAC9IU22</accession>